<dbReference type="InterPro" id="IPR036689">
    <property type="entry name" value="ESAT-6-like_sf"/>
</dbReference>
<gene>
    <name evidence="2" type="primary">esxK</name>
    <name evidence="2" type="ORF">MSHO_29100</name>
</gene>
<dbReference type="Proteomes" id="UP000467164">
    <property type="component" value="Chromosome"/>
</dbReference>
<sequence length="101" mass="11279">MVERFMTDPHAMRDMAGRFANHAQVVEDEARKMMWASTQNIAGAGWSGLASTTSMDSMAQMNTGFRNIVNMLHGVRDGLVRDANHYEQQEQTSRTILGSDT</sequence>
<evidence type="ECO:0000313" key="2">
    <source>
        <dbReference type="EMBL" id="BBX57565.1"/>
    </source>
</evidence>
<dbReference type="KEGG" id="msho:MSHO_29100"/>
<dbReference type="SUPFAM" id="SSF140453">
    <property type="entry name" value="EsxAB dimer-like"/>
    <property type="match status" value="1"/>
</dbReference>
<proteinExistence type="inferred from homology"/>
<protein>
    <recommendedName>
        <fullName evidence="1">ESAT-6-like protein</fullName>
    </recommendedName>
</protein>
<dbReference type="RefSeq" id="WP_198967569.1">
    <property type="nucleotide sequence ID" value="NZ_AP022572.1"/>
</dbReference>
<comment type="similarity">
    <text evidence="1">Belongs to the WXG100 family.</text>
</comment>
<organism evidence="2 3">
    <name type="scientific">Mycobacterium shottsii</name>
    <dbReference type="NCBI Taxonomy" id="133549"/>
    <lineage>
        <taxon>Bacteria</taxon>
        <taxon>Bacillati</taxon>
        <taxon>Actinomycetota</taxon>
        <taxon>Actinomycetes</taxon>
        <taxon>Mycobacteriales</taxon>
        <taxon>Mycobacteriaceae</taxon>
        <taxon>Mycobacterium</taxon>
        <taxon>Mycobacterium ulcerans group</taxon>
    </lineage>
</organism>
<evidence type="ECO:0000256" key="1">
    <source>
        <dbReference type="RuleBase" id="RU362001"/>
    </source>
</evidence>
<accession>A0A7I7LCP0</accession>
<keyword evidence="3" id="KW-1185">Reference proteome</keyword>
<dbReference type="EMBL" id="AP022572">
    <property type="protein sequence ID" value="BBX57565.1"/>
    <property type="molecule type" value="Genomic_DNA"/>
</dbReference>
<dbReference type="Gene3D" id="1.10.287.1060">
    <property type="entry name" value="ESAT-6-like"/>
    <property type="match status" value="1"/>
</dbReference>
<dbReference type="AlphaFoldDB" id="A0A7I7LCP0"/>
<evidence type="ECO:0000313" key="3">
    <source>
        <dbReference type="Proteomes" id="UP000467164"/>
    </source>
</evidence>
<name>A0A7I7LCP0_9MYCO</name>
<dbReference type="Pfam" id="PF06013">
    <property type="entry name" value="WXG100"/>
    <property type="match status" value="1"/>
</dbReference>
<reference evidence="2 3" key="1">
    <citation type="journal article" date="2019" name="Emerg. Microbes Infect.">
        <title>Comprehensive subspecies identification of 175 nontuberculous mycobacteria species based on 7547 genomic profiles.</title>
        <authorList>
            <person name="Matsumoto Y."/>
            <person name="Kinjo T."/>
            <person name="Motooka D."/>
            <person name="Nabeya D."/>
            <person name="Jung N."/>
            <person name="Uechi K."/>
            <person name="Horii T."/>
            <person name="Iida T."/>
            <person name="Fujita J."/>
            <person name="Nakamura S."/>
        </authorList>
    </citation>
    <scope>NUCLEOTIDE SEQUENCE [LARGE SCALE GENOMIC DNA]</scope>
    <source>
        <strain evidence="2 3">JCM 12657</strain>
    </source>
</reference>
<dbReference type="InterPro" id="IPR010310">
    <property type="entry name" value="T7SS_ESAT-6-like"/>
</dbReference>
<dbReference type="NCBIfam" id="TIGR03930">
    <property type="entry name" value="WXG100_ESAT6"/>
    <property type="match status" value="1"/>
</dbReference>